<reference evidence="1" key="1">
    <citation type="submission" date="2015-07" db="EMBL/GenBank/DDBJ databases">
        <title>MeaNS - Measles Nucleotide Surveillance Program.</title>
        <authorList>
            <person name="Tran T."/>
            <person name="Druce J."/>
        </authorList>
    </citation>
    <scope>NUCLEOTIDE SEQUENCE</scope>
    <source>
        <strain evidence="1">UCB-OBI-ISO-001</strain>
        <tissue evidence="1">Gonad</tissue>
    </source>
</reference>
<protein>
    <submittedName>
        <fullName evidence="1">Uncharacterized protein</fullName>
    </submittedName>
</protein>
<evidence type="ECO:0000313" key="1">
    <source>
        <dbReference type="EMBL" id="KOF91659.1"/>
    </source>
</evidence>
<dbReference type="EMBL" id="KQ417497">
    <property type="protein sequence ID" value="KOF91659.1"/>
    <property type="molecule type" value="Genomic_DNA"/>
</dbReference>
<gene>
    <name evidence="1" type="ORF">OCBIM_22008329mg</name>
</gene>
<dbReference type="AlphaFoldDB" id="A0A0L8HR61"/>
<proteinExistence type="predicted"/>
<sequence>MDLDTLPAHYNIWEASKSIELLALDEIVTEMISSDTKLVITYSGDGSKKQGARSYSVPGLTIDGHYRLLPIPLEASEARNNLADLKVAVHLLLEAANQTSHNVGVEEVIAGNLSTEHIPEHLFRNSWNKVNEFDMLIQPWVNKFVALKNECFNHPILTCTITLYHLDYVTLYLAKYEHVTNQLACIDDLSTVDPNQLLNVHSPALNFVSSGRFQETRYNEDICCAVEAIATELKPEVFKSTVMASSKVSRWFPEPEGSSVSFWKHHQSLHALANMDLTKLESHNLDSECSVGFTNELSR</sequence>
<accession>A0A0L8HR61</accession>
<organism evidence="1">
    <name type="scientific">Octopus bimaculoides</name>
    <name type="common">California two-spotted octopus</name>
    <dbReference type="NCBI Taxonomy" id="37653"/>
    <lineage>
        <taxon>Eukaryota</taxon>
        <taxon>Metazoa</taxon>
        <taxon>Spiralia</taxon>
        <taxon>Lophotrochozoa</taxon>
        <taxon>Mollusca</taxon>
        <taxon>Cephalopoda</taxon>
        <taxon>Coleoidea</taxon>
        <taxon>Octopodiformes</taxon>
        <taxon>Octopoda</taxon>
        <taxon>Incirrata</taxon>
        <taxon>Octopodidae</taxon>
        <taxon>Octopus</taxon>
    </lineage>
</organism>
<name>A0A0L8HR61_OCTBM</name>
<dbReference type="OrthoDB" id="10013584at2759"/>